<comment type="caution">
    <text evidence="2">The sequence shown here is derived from an EMBL/GenBank/DDBJ whole genome shotgun (WGS) entry which is preliminary data.</text>
</comment>
<dbReference type="Proteomes" id="UP000624244">
    <property type="component" value="Unassembled WGS sequence"/>
</dbReference>
<gene>
    <name evidence="2" type="ORF">GGP41_005136</name>
</gene>
<evidence type="ECO:0000256" key="1">
    <source>
        <dbReference type="SAM" id="SignalP"/>
    </source>
</evidence>
<name>A0A8H5ZIY1_COCSA</name>
<accession>A0A8H5ZIY1</accession>
<reference evidence="2" key="1">
    <citation type="submission" date="2019-11" db="EMBL/GenBank/DDBJ databases">
        <title>Bipolaris sorokiniana Genome sequencing.</title>
        <authorList>
            <person name="Wang H."/>
        </authorList>
    </citation>
    <scope>NUCLEOTIDE SEQUENCE</scope>
</reference>
<evidence type="ECO:0000313" key="3">
    <source>
        <dbReference type="Proteomes" id="UP000624244"/>
    </source>
</evidence>
<dbReference type="AlphaFoldDB" id="A0A8H5ZIY1"/>
<keyword evidence="1" id="KW-0732">Signal</keyword>
<dbReference type="EMBL" id="WNKQ01000008">
    <property type="protein sequence ID" value="KAF5849639.1"/>
    <property type="molecule type" value="Genomic_DNA"/>
</dbReference>
<feature type="signal peptide" evidence="1">
    <location>
        <begin position="1"/>
        <end position="18"/>
    </location>
</feature>
<proteinExistence type="predicted"/>
<protein>
    <recommendedName>
        <fullName evidence="4">Invertebrate defensins family profile domain-containing protein</fullName>
    </recommendedName>
</protein>
<evidence type="ECO:0000313" key="2">
    <source>
        <dbReference type="EMBL" id="KAF5849639.1"/>
    </source>
</evidence>
<evidence type="ECO:0008006" key="4">
    <source>
        <dbReference type="Google" id="ProtNLM"/>
    </source>
</evidence>
<feature type="chain" id="PRO_5034410203" description="Invertebrate defensins family profile domain-containing protein" evidence="1">
    <location>
        <begin position="19"/>
        <end position="84"/>
    </location>
</feature>
<organism evidence="2 3">
    <name type="scientific">Cochliobolus sativus</name>
    <name type="common">Common root rot and spot blotch fungus</name>
    <name type="synonym">Bipolaris sorokiniana</name>
    <dbReference type="NCBI Taxonomy" id="45130"/>
    <lineage>
        <taxon>Eukaryota</taxon>
        <taxon>Fungi</taxon>
        <taxon>Dikarya</taxon>
        <taxon>Ascomycota</taxon>
        <taxon>Pezizomycotina</taxon>
        <taxon>Dothideomycetes</taxon>
        <taxon>Pleosporomycetidae</taxon>
        <taxon>Pleosporales</taxon>
        <taxon>Pleosporineae</taxon>
        <taxon>Pleosporaceae</taxon>
        <taxon>Bipolaris</taxon>
    </lineage>
</organism>
<sequence length="84" mass="9168">MKFTLIAAIATLATVAAGTPTMSGFEVREAEAEAVGLVPRACPGARSGCRLDWAKKCEWYCQNRGGFYIMESCYLGFSRCCCRN</sequence>
<dbReference type="OMA" id="AKKCEWY"/>